<dbReference type="Gene3D" id="3.40.1110.10">
    <property type="entry name" value="Calcium-transporting ATPase, cytoplasmic domain N"/>
    <property type="match status" value="1"/>
</dbReference>
<dbReference type="GO" id="GO:0008553">
    <property type="term" value="F:P-type proton-exporting transporter activity"/>
    <property type="evidence" value="ECO:0007669"/>
    <property type="project" value="UniProtKB-UniRule"/>
</dbReference>
<protein>
    <recommendedName>
        <fullName evidence="11">Plasma membrane ATPase</fullName>
        <ecNumber evidence="11">7.1.2.1</ecNumber>
    </recommendedName>
</protein>
<feature type="transmembrane region" description="Helical" evidence="11">
    <location>
        <begin position="864"/>
        <end position="884"/>
    </location>
</feature>
<feature type="transmembrane region" description="Helical" evidence="11">
    <location>
        <begin position="765"/>
        <end position="792"/>
    </location>
</feature>
<dbReference type="AlphaFoldDB" id="A0A507BQB1"/>
<keyword evidence="5 11" id="KW-0812">Transmembrane</keyword>
<evidence type="ECO:0000256" key="4">
    <source>
        <dbReference type="ARBA" id="ARBA00022553"/>
    </source>
</evidence>
<dbReference type="RefSeq" id="XP_031021824.1">
    <property type="nucleotide sequence ID" value="XM_031172201.1"/>
</dbReference>
<feature type="transmembrane region" description="Helical" evidence="11">
    <location>
        <begin position="725"/>
        <end position="744"/>
    </location>
</feature>
<feature type="transmembrane region" description="Helical" evidence="11">
    <location>
        <begin position="150"/>
        <end position="169"/>
    </location>
</feature>
<feature type="transmembrane region" description="Helical" evidence="11">
    <location>
        <begin position="122"/>
        <end position="144"/>
    </location>
</feature>
<feature type="compositionally biased region" description="Acidic residues" evidence="12">
    <location>
        <begin position="949"/>
        <end position="960"/>
    </location>
</feature>
<keyword evidence="7 11" id="KW-0067">ATP-binding</keyword>
<dbReference type="InterPro" id="IPR023298">
    <property type="entry name" value="ATPase_P-typ_TM_dom_sf"/>
</dbReference>
<sequence length="991" mass="108048">MAPAMETGMDKNEEQDLGVSNISSARAPASNHDHVVTINAKHPGGDENIDTLVEKLKLEAGNVAVPEEKSKPDDLHGVVKIPQQMLKTDPNIGLTSTEVKDRLGKYGENILSEHKENLVLKFLMYFWGPIQVTMIGAAVLGAALQDWVDLGVICALLLLNAVVGFLQEYQASNIVAQLKSQIATKASVKREGCISEIESKTIVPGDIVHIEEGTIIPADGRIIFEHDYIQVDQSSLTGESIAVEKKHGDEVFSSSLVKRGQCLILITGTGDNTFVGRSAKLSATTNTRGHFTEVLNNLGVMLLVLVIVSIFIAFVGGFFYGKDVPTILTYSLVIMIIGVPVGLPAVITTTLAVGAAYLSRKKAIVQKLSAIESLAGVTVLCSDKTGTLTQNKLSLNEPYTVEGIDREELLLCCVLASSRKLKSLDPIDKCVLLGLLDYPDVKERTKDYEVLEFRPFDPVRKRVSATLKGKDGKKLTVVKGAPQTIMELVHQKNPKQSQASLKAYSNEVDEFARRGFRSLGAAWQKEGEELQLLGILPLFDPPRSDTATTIQEAKALGLSVKMLTGDAVGIAKETSRQLNLGSNIYDTKRLVGGEGGKLTGSELGDFVVAADGFAQVFPEHKYQVVDILQRRGLLVAMTGDGVNDAPSLKKADCGIAVEGASDAARSAADIVFIAPGLSTIIDAVKTSRQIFHRMLAYVQYRIALSLHLEIFLVTTILIVQEYLNPELIVFLAIFADVATLAIAYDQAPFSLDPVEWNLPKIWTMAFILGIELAAFTWLLYGILLTGVSGFITGSSINFQELLFLEIALTENWLIFITRTETVFKSVLPSWQLAGAVFVVDVIATVFAALGWWGSPQNASSIVGVWLYSAGVFVVLATTHGLINTSTWLNKLGKKKDAPESRSLEDFVFQLQKVSRIHEKQSKKLIGNVKSTEDQPLADGAPVMKHHADDNDDESSDDSETEKERIAKEQRRRESVASLRKRQNTTTSEDTQ</sequence>
<dbReference type="Gene3D" id="1.20.1110.10">
    <property type="entry name" value="Calcium-transporting ATPase, transmembrane domain"/>
    <property type="match status" value="1"/>
</dbReference>
<keyword evidence="6 11" id="KW-0547">Nucleotide-binding</keyword>
<evidence type="ECO:0000313" key="14">
    <source>
        <dbReference type="EMBL" id="TPX30062.1"/>
    </source>
</evidence>
<dbReference type="InterPro" id="IPR059000">
    <property type="entry name" value="ATPase_P-type_domA"/>
</dbReference>
<dbReference type="FunFam" id="3.40.50.1000:FF:000001">
    <property type="entry name" value="Phospholipid-transporting ATPase IC"/>
    <property type="match status" value="1"/>
</dbReference>
<dbReference type="InterPro" id="IPR018303">
    <property type="entry name" value="ATPase_P-typ_P_site"/>
</dbReference>
<comment type="subcellular location">
    <subcellularLocation>
        <location evidence="11">Cell membrane</location>
        <topology evidence="11">Multi-pass membrane protein</topology>
    </subcellularLocation>
    <subcellularLocation>
        <location evidence="2">Membrane</location>
        <topology evidence="2">Multi-pass membrane protein</topology>
    </subcellularLocation>
</comment>
<keyword evidence="11" id="KW-0406">Ion transport</keyword>
<comment type="similarity">
    <text evidence="3 11">Belongs to the cation transport ATPase (P-type) (TC 3.A.3) family. Type IIIA subfamily.</text>
</comment>
<dbReference type="InterPro" id="IPR036412">
    <property type="entry name" value="HAD-like_sf"/>
</dbReference>
<dbReference type="Gene3D" id="2.70.150.10">
    <property type="entry name" value="Calcium-transporting ATPase, cytoplasmic transduction domain A"/>
    <property type="match status" value="1"/>
</dbReference>
<evidence type="ECO:0000256" key="1">
    <source>
        <dbReference type="ARBA" id="ARBA00003417"/>
    </source>
</evidence>
<dbReference type="SMART" id="SM00831">
    <property type="entry name" value="Cation_ATPase_N"/>
    <property type="match status" value="1"/>
</dbReference>
<keyword evidence="15" id="KW-1185">Reference proteome</keyword>
<dbReference type="Gene3D" id="3.40.50.1000">
    <property type="entry name" value="HAD superfamily/HAD-like"/>
    <property type="match status" value="1"/>
</dbReference>
<feature type="transmembrane region" description="Helical" evidence="11">
    <location>
        <begin position="298"/>
        <end position="321"/>
    </location>
</feature>
<dbReference type="SFLD" id="SFLDS00003">
    <property type="entry name" value="Haloacid_Dehalogenase"/>
    <property type="match status" value="1"/>
</dbReference>
<evidence type="ECO:0000259" key="13">
    <source>
        <dbReference type="SMART" id="SM00831"/>
    </source>
</evidence>
<dbReference type="Pfam" id="PF00122">
    <property type="entry name" value="E1-E2_ATPase"/>
    <property type="match status" value="1"/>
</dbReference>
<feature type="compositionally biased region" description="Basic and acidic residues" evidence="12">
    <location>
        <begin position="961"/>
        <end position="974"/>
    </location>
</feature>
<gene>
    <name evidence="14" type="ORF">SmJEL517_g06275</name>
</gene>
<dbReference type="SFLD" id="SFLDG00002">
    <property type="entry name" value="C1.7:_P-type_atpase_like"/>
    <property type="match status" value="1"/>
</dbReference>
<evidence type="ECO:0000256" key="5">
    <source>
        <dbReference type="ARBA" id="ARBA00022692"/>
    </source>
</evidence>
<dbReference type="OrthoDB" id="116380at2759"/>
<evidence type="ECO:0000256" key="6">
    <source>
        <dbReference type="ARBA" id="ARBA00022741"/>
    </source>
</evidence>
<dbReference type="FunFam" id="3.40.50.1000:FF:000008">
    <property type="entry name" value="Plasma membrane ATPase"/>
    <property type="match status" value="1"/>
</dbReference>
<evidence type="ECO:0000313" key="15">
    <source>
        <dbReference type="Proteomes" id="UP000319731"/>
    </source>
</evidence>
<dbReference type="PRINTS" id="PR00119">
    <property type="entry name" value="CATATPASE"/>
</dbReference>
<keyword evidence="11" id="KW-0460">Magnesium</keyword>
<dbReference type="FunFam" id="2.70.150.10:FF:000042">
    <property type="entry name" value="Plasma membrane ATPase"/>
    <property type="match status" value="1"/>
</dbReference>
<dbReference type="PANTHER" id="PTHR42861">
    <property type="entry name" value="CALCIUM-TRANSPORTING ATPASE"/>
    <property type="match status" value="1"/>
</dbReference>
<organism evidence="14 15">
    <name type="scientific">Synchytrium microbalum</name>
    <dbReference type="NCBI Taxonomy" id="1806994"/>
    <lineage>
        <taxon>Eukaryota</taxon>
        <taxon>Fungi</taxon>
        <taxon>Fungi incertae sedis</taxon>
        <taxon>Chytridiomycota</taxon>
        <taxon>Chytridiomycota incertae sedis</taxon>
        <taxon>Chytridiomycetes</taxon>
        <taxon>Synchytriales</taxon>
        <taxon>Synchytriaceae</taxon>
        <taxon>Synchytrium</taxon>
    </lineage>
</organism>
<dbReference type="EMBL" id="QEAO01000107">
    <property type="protein sequence ID" value="TPX30062.1"/>
    <property type="molecule type" value="Genomic_DNA"/>
</dbReference>
<keyword evidence="10 11" id="KW-0472">Membrane</keyword>
<evidence type="ECO:0000256" key="9">
    <source>
        <dbReference type="ARBA" id="ARBA00022989"/>
    </source>
</evidence>
<dbReference type="InterPro" id="IPR023299">
    <property type="entry name" value="ATPase_P-typ_cyto_dom_N"/>
</dbReference>
<feature type="region of interest" description="Disordered" evidence="12">
    <location>
        <begin position="924"/>
        <end position="991"/>
    </location>
</feature>
<evidence type="ECO:0000256" key="12">
    <source>
        <dbReference type="SAM" id="MobiDB-lite"/>
    </source>
</evidence>
<feature type="transmembrane region" description="Helical" evidence="11">
    <location>
        <begin position="327"/>
        <end position="358"/>
    </location>
</feature>
<dbReference type="InterPro" id="IPR001757">
    <property type="entry name" value="P_typ_ATPase"/>
</dbReference>
<dbReference type="STRING" id="1806994.A0A507BQB1"/>
<dbReference type="Proteomes" id="UP000319731">
    <property type="component" value="Unassembled WGS sequence"/>
</dbReference>
<keyword evidence="11" id="KW-0813">Transport</keyword>
<dbReference type="GO" id="GO:0005524">
    <property type="term" value="F:ATP binding"/>
    <property type="evidence" value="ECO:0007669"/>
    <property type="project" value="UniProtKB-UniRule"/>
</dbReference>
<dbReference type="SFLD" id="SFLDF00027">
    <property type="entry name" value="p-type_atpase"/>
    <property type="match status" value="1"/>
</dbReference>
<dbReference type="SUPFAM" id="SSF81653">
    <property type="entry name" value="Calcium ATPase, transduction domain A"/>
    <property type="match status" value="1"/>
</dbReference>
<proteinExistence type="inferred from homology"/>
<feature type="transmembrane region" description="Helical" evidence="11">
    <location>
        <begin position="829"/>
        <end position="852"/>
    </location>
</feature>
<comment type="catalytic activity">
    <reaction evidence="11">
        <text>ATP + H2O + H(+)(in) = ADP + phosphate + 2 H(+)(out)</text>
        <dbReference type="Rhea" id="RHEA:20852"/>
        <dbReference type="ChEBI" id="CHEBI:15377"/>
        <dbReference type="ChEBI" id="CHEBI:15378"/>
        <dbReference type="ChEBI" id="CHEBI:30616"/>
        <dbReference type="ChEBI" id="CHEBI:43474"/>
        <dbReference type="ChEBI" id="CHEBI:456216"/>
        <dbReference type="EC" id="7.1.2.1"/>
    </reaction>
</comment>
<dbReference type="InterPro" id="IPR006534">
    <property type="entry name" value="P-type_ATPase_IIIA"/>
</dbReference>
<evidence type="ECO:0000256" key="8">
    <source>
        <dbReference type="ARBA" id="ARBA00022967"/>
    </source>
</evidence>
<dbReference type="InterPro" id="IPR008250">
    <property type="entry name" value="ATPase_P-typ_transduc_dom_A_sf"/>
</dbReference>
<dbReference type="InterPro" id="IPR044492">
    <property type="entry name" value="P_typ_ATPase_HD_dom"/>
</dbReference>
<dbReference type="CDD" id="cd02076">
    <property type="entry name" value="P-type_ATPase_H"/>
    <property type="match status" value="1"/>
</dbReference>
<evidence type="ECO:0000256" key="10">
    <source>
        <dbReference type="ARBA" id="ARBA00023136"/>
    </source>
</evidence>
<dbReference type="GO" id="GO:0120029">
    <property type="term" value="P:proton export across plasma membrane"/>
    <property type="evidence" value="ECO:0007669"/>
    <property type="project" value="UniProtKB-UniRule"/>
</dbReference>
<dbReference type="GO" id="GO:0005886">
    <property type="term" value="C:plasma membrane"/>
    <property type="evidence" value="ECO:0007669"/>
    <property type="project" value="UniProtKB-SubCell"/>
</dbReference>
<comment type="caution">
    <text evidence="14">The sequence shown here is derived from an EMBL/GenBank/DDBJ whole genome shotgun (WGS) entry which is preliminary data.</text>
</comment>
<dbReference type="InterPro" id="IPR023214">
    <property type="entry name" value="HAD_sf"/>
</dbReference>
<dbReference type="PROSITE" id="PS00154">
    <property type="entry name" value="ATPASE_E1_E2"/>
    <property type="match status" value="1"/>
</dbReference>
<dbReference type="EC" id="7.1.2.1" evidence="11"/>
<dbReference type="NCBIfam" id="TIGR01494">
    <property type="entry name" value="ATPase_P-type"/>
    <property type="match status" value="2"/>
</dbReference>
<feature type="domain" description="Cation-transporting P-type ATPase N-terminal" evidence="13">
    <location>
        <begin position="77"/>
        <end position="146"/>
    </location>
</feature>
<evidence type="ECO:0000256" key="11">
    <source>
        <dbReference type="RuleBase" id="RU362083"/>
    </source>
</evidence>
<dbReference type="SUPFAM" id="SSF56784">
    <property type="entry name" value="HAD-like"/>
    <property type="match status" value="1"/>
</dbReference>
<dbReference type="GeneID" id="42007498"/>
<dbReference type="FunFam" id="3.40.1110.10:FF:000005">
    <property type="entry name" value="Plasma membrane ATPase"/>
    <property type="match status" value="1"/>
</dbReference>
<dbReference type="InterPro" id="IPR004014">
    <property type="entry name" value="ATPase_P-typ_cation-transptr_N"/>
</dbReference>
<dbReference type="PRINTS" id="PR00120">
    <property type="entry name" value="HATPASE"/>
</dbReference>
<dbReference type="SUPFAM" id="SSF81665">
    <property type="entry name" value="Calcium ATPase, transmembrane domain M"/>
    <property type="match status" value="1"/>
</dbReference>
<evidence type="ECO:0000256" key="2">
    <source>
        <dbReference type="ARBA" id="ARBA00004141"/>
    </source>
</evidence>
<dbReference type="Pfam" id="PF00702">
    <property type="entry name" value="Hydrolase"/>
    <property type="match status" value="1"/>
</dbReference>
<evidence type="ECO:0000256" key="7">
    <source>
        <dbReference type="ARBA" id="ARBA00022840"/>
    </source>
</evidence>
<keyword evidence="11" id="KW-0375">Hydrogen ion transport</keyword>
<dbReference type="Pfam" id="PF00690">
    <property type="entry name" value="Cation_ATPase_N"/>
    <property type="match status" value="1"/>
</dbReference>
<comment type="function">
    <text evidence="1">The plasma membrane ATPase of plants and fungi is a hydrogen ion pump. The proton gradient it generates drives the active transport of nutrients by H(+)-symport. The resulting external acidification and/or internal alkinization may mediate growth responses.</text>
</comment>
<evidence type="ECO:0000256" key="3">
    <source>
        <dbReference type="ARBA" id="ARBA00008804"/>
    </source>
</evidence>
<keyword evidence="4" id="KW-0597">Phosphoprotein</keyword>
<dbReference type="NCBIfam" id="TIGR01647">
    <property type="entry name" value="ATPase-IIIA_H"/>
    <property type="match status" value="1"/>
</dbReference>
<reference evidence="14 15" key="1">
    <citation type="journal article" date="2019" name="Sci. Rep.">
        <title>Comparative genomics of chytrid fungi reveal insights into the obligate biotrophic and pathogenic lifestyle of Synchytrium endobioticum.</title>
        <authorList>
            <person name="van de Vossenberg B.T.L.H."/>
            <person name="Warris S."/>
            <person name="Nguyen H.D.T."/>
            <person name="van Gent-Pelzer M.P.E."/>
            <person name="Joly D.L."/>
            <person name="van de Geest H.C."/>
            <person name="Bonants P.J.M."/>
            <person name="Smith D.S."/>
            <person name="Levesque C.A."/>
            <person name="van der Lee T.A.J."/>
        </authorList>
    </citation>
    <scope>NUCLEOTIDE SEQUENCE [LARGE SCALE GENOMIC DNA]</scope>
    <source>
        <strain evidence="14 15">JEL517</strain>
    </source>
</reference>
<name>A0A507BQB1_9FUNG</name>
<keyword evidence="8 11" id="KW-1278">Translocase</keyword>
<accession>A0A507BQB1</accession>
<keyword evidence="9 11" id="KW-1133">Transmembrane helix</keyword>
<dbReference type="GO" id="GO:0016887">
    <property type="term" value="F:ATP hydrolysis activity"/>
    <property type="evidence" value="ECO:0007669"/>
    <property type="project" value="InterPro"/>
</dbReference>
<feature type="transmembrane region" description="Helical" evidence="11">
    <location>
        <begin position="698"/>
        <end position="719"/>
    </location>
</feature>